<evidence type="ECO:0000259" key="3">
    <source>
        <dbReference type="SMART" id="SM00470"/>
    </source>
</evidence>
<dbReference type="RefSeq" id="WP_187301460.1">
    <property type="nucleotide sequence ID" value="NZ_JACRYT010000001.1"/>
</dbReference>
<dbReference type="NCBIfam" id="TIGR00180">
    <property type="entry name" value="parB_part"/>
    <property type="match status" value="1"/>
</dbReference>
<dbReference type="InterPro" id="IPR036086">
    <property type="entry name" value="ParB/Sulfiredoxin_sf"/>
</dbReference>
<accession>A0A923NFZ2</accession>
<keyword evidence="5" id="KW-1185">Reference proteome</keyword>
<dbReference type="PANTHER" id="PTHR33375">
    <property type="entry name" value="CHROMOSOME-PARTITIONING PROTEIN PARB-RELATED"/>
    <property type="match status" value="1"/>
</dbReference>
<dbReference type="Gene3D" id="1.10.10.2830">
    <property type="match status" value="1"/>
</dbReference>
<dbReference type="PANTHER" id="PTHR33375:SF1">
    <property type="entry name" value="CHROMOSOME-PARTITIONING PROTEIN PARB-RELATED"/>
    <property type="match status" value="1"/>
</dbReference>
<dbReference type="SUPFAM" id="SSF110849">
    <property type="entry name" value="ParB/Sulfiredoxin"/>
    <property type="match status" value="1"/>
</dbReference>
<comment type="caution">
    <text evidence="4">The sequence shown here is derived from an EMBL/GenBank/DDBJ whole genome shotgun (WGS) entry which is preliminary data.</text>
</comment>
<feature type="domain" description="ParB-like N-terminal" evidence="3">
    <location>
        <begin position="49"/>
        <end position="144"/>
    </location>
</feature>
<dbReference type="SMART" id="SM00470">
    <property type="entry name" value="ParB"/>
    <property type="match status" value="1"/>
</dbReference>
<dbReference type="GO" id="GO:0007059">
    <property type="term" value="P:chromosome segregation"/>
    <property type="evidence" value="ECO:0007669"/>
    <property type="project" value="TreeGrafter"/>
</dbReference>
<dbReference type="SUPFAM" id="SSF109709">
    <property type="entry name" value="KorB DNA-binding domain-like"/>
    <property type="match status" value="1"/>
</dbReference>
<gene>
    <name evidence="4" type="ORF">H9L42_00235</name>
</gene>
<feature type="compositionally biased region" description="Polar residues" evidence="2">
    <location>
        <begin position="172"/>
        <end position="182"/>
    </location>
</feature>
<dbReference type="Pfam" id="PF02195">
    <property type="entry name" value="ParB_N"/>
    <property type="match status" value="1"/>
</dbReference>
<sequence length="367" mass="42235">MRKMKYNRNVLQTKVERDIQELQQAEPERSEHAGLNQMFRINPKLEDVVEVPLEEIRDFGGSYGTNRFQIRQAKVEEVAKSIQVSGILTPCIVRNDKSGLAKYECIAGHTRRKAAELAGKRTIPVIIRDCSDEEAVEMMAATNQQREDLLPSEKGWIYRIEYESMKRKAGRRNSSQVGNQTGREAEGENGSQVGNQKKTIDLLAEKSDESKNQILRYIRLTYLERFLSEQVDTKKLAVNAAVELSYLTEKEQFHVHSCIVADRKKVRIEQAKMLKQRSQQAQKEGRELTVDEITEVLSMEEPKQESEGWKLSLPPLFRQYLPRDFDGQNWKQLAYIEQTLLVCKRDPDLQRKIRDAMNATGGMTAQS</sequence>
<evidence type="ECO:0000313" key="4">
    <source>
        <dbReference type="EMBL" id="MBC6678258.1"/>
    </source>
</evidence>
<organism evidence="4 5">
    <name type="scientific">Zhenpiania hominis</name>
    <dbReference type="NCBI Taxonomy" id="2763644"/>
    <lineage>
        <taxon>Bacteria</taxon>
        <taxon>Bacillati</taxon>
        <taxon>Bacillota</taxon>
        <taxon>Clostridia</taxon>
        <taxon>Peptostreptococcales</taxon>
        <taxon>Anaerovoracaceae</taxon>
        <taxon>Zhenpiania</taxon>
    </lineage>
</organism>
<dbReference type="GO" id="GO:0005694">
    <property type="term" value="C:chromosome"/>
    <property type="evidence" value="ECO:0007669"/>
    <property type="project" value="TreeGrafter"/>
</dbReference>
<dbReference type="Gene3D" id="3.90.1530.30">
    <property type="match status" value="1"/>
</dbReference>
<dbReference type="AlphaFoldDB" id="A0A923NFZ2"/>
<dbReference type="Proteomes" id="UP000602647">
    <property type="component" value="Unassembled WGS sequence"/>
</dbReference>
<feature type="region of interest" description="Disordered" evidence="2">
    <location>
        <begin position="169"/>
        <end position="196"/>
    </location>
</feature>
<protein>
    <submittedName>
        <fullName evidence="4">ParB/RepB/Spo0J family partition protein</fullName>
    </submittedName>
</protein>
<dbReference type="EMBL" id="JACRYT010000001">
    <property type="protein sequence ID" value="MBC6678258.1"/>
    <property type="molecule type" value="Genomic_DNA"/>
</dbReference>
<evidence type="ECO:0000313" key="5">
    <source>
        <dbReference type="Proteomes" id="UP000602647"/>
    </source>
</evidence>
<comment type="similarity">
    <text evidence="1">Belongs to the ParB family.</text>
</comment>
<dbReference type="GO" id="GO:0003677">
    <property type="term" value="F:DNA binding"/>
    <property type="evidence" value="ECO:0007669"/>
    <property type="project" value="InterPro"/>
</dbReference>
<reference evidence="4" key="1">
    <citation type="submission" date="2020-08" db="EMBL/GenBank/DDBJ databases">
        <title>Genome public.</title>
        <authorList>
            <person name="Liu C."/>
            <person name="Sun Q."/>
        </authorList>
    </citation>
    <scope>NUCLEOTIDE SEQUENCE</scope>
    <source>
        <strain evidence="4">BX12</strain>
    </source>
</reference>
<proteinExistence type="inferred from homology"/>
<dbReference type="InterPro" id="IPR050336">
    <property type="entry name" value="Chromosome_partition/occlusion"/>
</dbReference>
<dbReference type="InterPro" id="IPR004437">
    <property type="entry name" value="ParB/RepB/Spo0J"/>
</dbReference>
<evidence type="ECO:0000256" key="2">
    <source>
        <dbReference type="SAM" id="MobiDB-lite"/>
    </source>
</evidence>
<dbReference type="InterPro" id="IPR003115">
    <property type="entry name" value="ParB_N"/>
</dbReference>
<evidence type="ECO:0000256" key="1">
    <source>
        <dbReference type="ARBA" id="ARBA00006295"/>
    </source>
</evidence>
<name>A0A923NFZ2_9FIRM</name>